<evidence type="ECO:0000313" key="18">
    <source>
        <dbReference type="EMBL" id="KAF0308159.1"/>
    </source>
</evidence>
<feature type="domain" description="FAD/NAD(P)-binding" evidence="16">
    <location>
        <begin position="47"/>
        <end position="201"/>
    </location>
</feature>
<keyword evidence="9 13" id="KW-0521">NADP</keyword>
<evidence type="ECO:0000256" key="2">
    <source>
        <dbReference type="ARBA" id="ARBA00004731"/>
    </source>
</evidence>
<evidence type="ECO:0000313" key="19">
    <source>
        <dbReference type="Proteomes" id="UP000440578"/>
    </source>
</evidence>
<dbReference type="GO" id="GO:0005739">
    <property type="term" value="C:mitochondrion"/>
    <property type="evidence" value="ECO:0007669"/>
    <property type="project" value="UniProtKB-SubCell"/>
</dbReference>
<comment type="cofactor">
    <cofactor evidence="1 13 14">
        <name>FAD</name>
        <dbReference type="ChEBI" id="CHEBI:57692"/>
    </cofactor>
</comment>
<comment type="caution">
    <text evidence="18">The sequence shown here is derived from an EMBL/GenBank/DDBJ whole genome shotgun (WGS) entry which is preliminary data.</text>
</comment>
<comment type="catalytic activity">
    <reaction evidence="12 13">
        <text>2 reduced [adrenodoxin] + NADP(+) + H(+) = 2 oxidized [adrenodoxin] + NADPH</text>
        <dbReference type="Rhea" id="RHEA:42312"/>
        <dbReference type="Rhea" id="RHEA-COMP:9998"/>
        <dbReference type="Rhea" id="RHEA-COMP:9999"/>
        <dbReference type="ChEBI" id="CHEBI:15378"/>
        <dbReference type="ChEBI" id="CHEBI:33737"/>
        <dbReference type="ChEBI" id="CHEBI:33738"/>
        <dbReference type="ChEBI" id="CHEBI:57783"/>
        <dbReference type="ChEBI" id="CHEBI:58349"/>
        <dbReference type="EC" id="1.18.1.6"/>
    </reaction>
</comment>
<evidence type="ECO:0000256" key="8">
    <source>
        <dbReference type="ARBA" id="ARBA00022827"/>
    </source>
</evidence>
<dbReference type="EC" id="1.18.1.6" evidence="4 13"/>
<dbReference type="InterPro" id="IPR036188">
    <property type="entry name" value="FAD/NAD-bd_sf"/>
</dbReference>
<keyword evidence="10" id="KW-0249">Electron transport</keyword>
<dbReference type="Pfam" id="PF07992">
    <property type="entry name" value="Pyr_redox_2"/>
    <property type="match status" value="1"/>
</dbReference>
<evidence type="ECO:0000256" key="9">
    <source>
        <dbReference type="ARBA" id="ARBA00022857"/>
    </source>
</evidence>
<feature type="binding site" evidence="14">
    <location>
        <position position="76"/>
    </location>
    <ligand>
        <name>FAD</name>
        <dbReference type="ChEBI" id="CHEBI:57692"/>
    </ligand>
</feature>
<keyword evidence="6" id="KW-0813">Transport</keyword>
<evidence type="ECO:0000256" key="10">
    <source>
        <dbReference type="ARBA" id="ARBA00022982"/>
    </source>
</evidence>
<evidence type="ECO:0000256" key="4">
    <source>
        <dbReference type="ARBA" id="ARBA00013219"/>
    </source>
</evidence>
<dbReference type="EMBL" id="VIIS01000509">
    <property type="protein sequence ID" value="KAF0308159.1"/>
    <property type="molecule type" value="Genomic_DNA"/>
</dbReference>
<evidence type="ECO:0000256" key="5">
    <source>
        <dbReference type="ARBA" id="ARBA00016287"/>
    </source>
</evidence>
<feature type="binding site" evidence="14">
    <location>
        <position position="84"/>
    </location>
    <ligand>
        <name>FAD</name>
        <dbReference type="ChEBI" id="CHEBI:57692"/>
    </ligand>
</feature>
<organism evidence="18 19">
    <name type="scientific">Amphibalanus amphitrite</name>
    <name type="common">Striped barnacle</name>
    <name type="synonym">Balanus amphitrite</name>
    <dbReference type="NCBI Taxonomy" id="1232801"/>
    <lineage>
        <taxon>Eukaryota</taxon>
        <taxon>Metazoa</taxon>
        <taxon>Ecdysozoa</taxon>
        <taxon>Arthropoda</taxon>
        <taxon>Crustacea</taxon>
        <taxon>Multicrustacea</taxon>
        <taxon>Cirripedia</taxon>
        <taxon>Thoracica</taxon>
        <taxon>Thoracicalcarea</taxon>
        <taxon>Balanomorpha</taxon>
        <taxon>Balanoidea</taxon>
        <taxon>Balanidae</taxon>
        <taxon>Amphibalaninae</taxon>
        <taxon>Amphibalanus</taxon>
    </lineage>
</organism>
<evidence type="ECO:0000256" key="13">
    <source>
        <dbReference type="PIRNR" id="PIRNR000362"/>
    </source>
</evidence>
<evidence type="ECO:0000259" key="16">
    <source>
        <dbReference type="Pfam" id="PF07992"/>
    </source>
</evidence>
<evidence type="ECO:0000256" key="11">
    <source>
        <dbReference type="ARBA" id="ARBA00023002"/>
    </source>
</evidence>
<dbReference type="InterPro" id="IPR023753">
    <property type="entry name" value="FAD/NAD-binding_dom"/>
</dbReference>
<dbReference type="EMBL" id="VIIS01000863">
    <property type="protein sequence ID" value="KAF0304231.1"/>
    <property type="molecule type" value="Genomic_DNA"/>
</dbReference>
<keyword evidence="11 13" id="KW-0560">Oxidoreductase</keyword>
<feature type="binding site" evidence="15">
    <location>
        <position position="400"/>
    </location>
    <ligand>
        <name>NADP(+)</name>
        <dbReference type="ChEBI" id="CHEBI:58349"/>
    </ligand>
</feature>
<keyword evidence="19" id="KW-1185">Reference proteome</keyword>
<evidence type="ECO:0000313" key="17">
    <source>
        <dbReference type="EMBL" id="KAF0304231.1"/>
    </source>
</evidence>
<sequence>MNRVLGVRLCRNVAASLRPTITAQPLTVAPVGHCQPLTTTAATEPCVAIVGAGPAGFYTAQQIIKRTPGCRVDLFERLPAPFGLVRYGVAPDHPEVKNVEHSFSQTAALPGVRLLADVTVGEHVSVAELRAAYDAVVLAYGADQERSLGIPGEELANVTSARRLVGWYNGLPGCPAPADLSAEHAVIIGMGNVALDVLRILTAPLDMLKETDITENALSALAESRIRHVTVVGRRGPLQAAFTIKELREQLQLPGVTALWDDFPADQLEKQLPDLPRPRRRLTELMVKAARDRRSPADGRRSWSLRFLRSPLEAHGDAAGRVAELRLAVNRLDGDKVAATGETERLPCQLLITSTGYKGQSIDPDLPFDADRGVIPNTNGRVTGIPGVYATGWIGTGPVGVIVSTMTASFGVGRLVSDDLAAGRLGGRSSEPDQLLETIRSRGVRPVGFADWLRLDEAETERGRQTGAPRQKVTSVEEMRRIIWAERDQ</sequence>
<evidence type="ECO:0000256" key="1">
    <source>
        <dbReference type="ARBA" id="ARBA00001974"/>
    </source>
</evidence>
<dbReference type="Proteomes" id="UP000440578">
    <property type="component" value="Unassembled WGS sequence"/>
</dbReference>
<feature type="binding site" evidence="14">
    <location>
        <position position="120"/>
    </location>
    <ligand>
        <name>FAD</name>
        <dbReference type="ChEBI" id="CHEBI:57692"/>
    </ligand>
</feature>
<dbReference type="InterPro" id="IPR021163">
    <property type="entry name" value="Ferredox_Rdtase_adrenod"/>
</dbReference>
<keyword evidence="7 13" id="KW-0285">Flavoprotein</keyword>
<evidence type="ECO:0000256" key="7">
    <source>
        <dbReference type="ARBA" id="ARBA00022630"/>
    </source>
</evidence>
<protein>
    <recommendedName>
        <fullName evidence="5 13">NADPH:adrenodoxin oxidoreductase, mitochondrial</fullName>
        <ecNumber evidence="4 13">1.18.1.6</ecNumber>
    </recommendedName>
</protein>
<dbReference type="FunFam" id="3.50.50.60:FF:000229">
    <property type="entry name" value="NADPH:adrenodoxin oxidoreductase, mitochondrial"/>
    <property type="match status" value="1"/>
</dbReference>
<dbReference type="PIRSF" id="PIRSF000362">
    <property type="entry name" value="FNR"/>
    <property type="match status" value="1"/>
</dbReference>
<accession>A0A6A4WSB3</accession>
<comment type="pathway">
    <text evidence="2">Steroid metabolism; cholesterol metabolism.</text>
</comment>
<dbReference type="Gene3D" id="3.50.50.60">
    <property type="entry name" value="FAD/NAD(P)-binding domain"/>
    <property type="match status" value="1"/>
</dbReference>
<feature type="binding site" evidence="15">
    <location>
        <position position="246"/>
    </location>
    <ligand>
        <name>NADP(+)</name>
        <dbReference type="ChEBI" id="CHEBI:58349"/>
    </ligand>
</feature>
<dbReference type="PANTHER" id="PTHR48467:SF1">
    <property type="entry name" value="GLUTAMATE SYNTHASE 1 [NADH], CHLOROPLASTIC-LIKE"/>
    <property type="match status" value="1"/>
</dbReference>
<dbReference type="OrthoDB" id="333024at2759"/>
<dbReference type="SUPFAM" id="SSF51971">
    <property type="entry name" value="Nucleotide-binding domain"/>
    <property type="match status" value="1"/>
</dbReference>
<feature type="binding site" evidence="14">
    <location>
        <begin position="400"/>
        <end position="402"/>
    </location>
    <ligand>
        <name>FAD</name>
        <dbReference type="ChEBI" id="CHEBI:57692"/>
    </ligand>
</feature>
<dbReference type="UniPathway" id="UPA00296"/>
<feature type="binding site" evidence="14">
    <location>
        <position position="393"/>
    </location>
    <ligand>
        <name>FAD</name>
        <dbReference type="ChEBI" id="CHEBI:57692"/>
    </ligand>
</feature>
<evidence type="ECO:0000256" key="15">
    <source>
        <dbReference type="PIRSR" id="PIRSR000362-2"/>
    </source>
</evidence>
<proteinExistence type="inferred from homology"/>
<evidence type="ECO:0000256" key="12">
    <source>
        <dbReference type="ARBA" id="ARBA00048933"/>
    </source>
</evidence>
<dbReference type="AlphaFoldDB" id="A0A6A4WSB3"/>
<name>A0A6A4WSB3_AMPAM</name>
<keyword evidence="8 13" id="KW-0274">FAD</keyword>
<evidence type="ECO:0000256" key="3">
    <source>
        <dbReference type="ARBA" id="ARBA00008312"/>
    </source>
</evidence>
<keyword evidence="13" id="KW-0496">Mitochondrion</keyword>
<dbReference type="Gene3D" id="3.40.50.720">
    <property type="entry name" value="NAD(P)-binding Rossmann-like Domain"/>
    <property type="match status" value="1"/>
</dbReference>
<feature type="binding site" evidence="15">
    <location>
        <begin position="234"/>
        <end position="235"/>
    </location>
    <ligand>
        <name>NADP(+)</name>
        <dbReference type="ChEBI" id="CHEBI:58349"/>
    </ligand>
</feature>
<dbReference type="InterPro" id="IPR055275">
    <property type="entry name" value="Ferredox_Rdtase"/>
</dbReference>
<dbReference type="GO" id="GO:0008203">
    <property type="term" value="P:cholesterol metabolic process"/>
    <property type="evidence" value="ECO:0007669"/>
    <property type="project" value="UniProtKB-UniPathway"/>
</dbReference>
<comment type="subcellular location">
    <subcellularLocation>
        <location evidence="13">Mitochondrion</location>
    </subcellularLocation>
</comment>
<feature type="binding site" evidence="14">
    <location>
        <position position="55"/>
    </location>
    <ligand>
        <name>FAD</name>
        <dbReference type="ChEBI" id="CHEBI:57692"/>
    </ligand>
</feature>
<comment type="similarity">
    <text evidence="3 13">Belongs to the ferredoxin--NADP reductase type 1 family.</text>
</comment>
<dbReference type="PRINTS" id="PR00419">
    <property type="entry name" value="ADXRDTASE"/>
</dbReference>
<dbReference type="GO" id="GO:0016491">
    <property type="term" value="F:oxidoreductase activity"/>
    <property type="evidence" value="ECO:0007669"/>
    <property type="project" value="UniProtKB-KW"/>
</dbReference>
<dbReference type="PANTHER" id="PTHR48467">
    <property type="entry name" value="GLUTAMATE SYNTHASE 1 [NADH], CHLOROPLASTIC-LIKE"/>
    <property type="match status" value="1"/>
</dbReference>
<gene>
    <name evidence="18" type="primary">fdxr_0</name>
    <name evidence="17" type="synonym">fdxr_1</name>
    <name evidence="18" type="ORF">FJT64_020575</name>
    <name evidence="17" type="ORF">FJT64_023928</name>
</gene>
<reference evidence="18 19" key="1">
    <citation type="submission" date="2019-07" db="EMBL/GenBank/DDBJ databases">
        <title>Draft genome assembly of a fouling barnacle, Amphibalanus amphitrite (Darwin, 1854): The first reference genome for Thecostraca.</title>
        <authorList>
            <person name="Kim W."/>
        </authorList>
    </citation>
    <scope>NUCLEOTIDE SEQUENCE [LARGE SCALE GENOMIC DNA]</scope>
    <source>
        <strain evidence="18">SNU_AA5</strain>
        <tissue evidence="18">Soma without cirri and trophi</tissue>
    </source>
</reference>
<evidence type="ECO:0000256" key="6">
    <source>
        <dbReference type="ARBA" id="ARBA00022448"/>
    </source>
</evidence>
<evidence type="ECO:0000256" key="14">
    <source>
        <dbReference type="PIRSR" id="PIRSR000362-1"/>
    </source>
</evidence>